<keyword evidence="2" id="KW-1185">Reference proteome</keyword>
<dbReference type="EMBL" id="RQHU01000013">
    <property type="protein sequence ID" value="TGN13687.1"/>
    <property type="molecule type" value="Genomic_DNA"/>
</dbReference>
<proteinExistence type="predicted"/>
<reference evidence="1" key="1">
    <citation type="journal article" date="2019" name="PLoS Negl. Trop. Dis.">
        <title>Revisiting the worldwide diversity of Leptospira species in the environment.</title>
        <authorList>
            <person name="Vincent A.T."/>
            <person name="Schiettekatte O."/>
            <person name="Bourhy P."/>
            <person name="Veyrier F.J."/>
            <person name="Picardeau M."/>
        </authorList>
    </citation>
    <scope>NUCLEOTIDE SEQUENCE [LARGE SCALE GENOMIC DNA]</scope>
    <source>
        <strain evidence="1">201601109</strain>
    </source>
</reference>
<dbReference type="OrthoDB" id="344818at2"/>
<name>A0A6H3NRH0_9LEPT</name>
<evidence type="ECO:0000313" key="1">
    <source>
        <dbReference type="EMBL" id="TGN13687.1"/>
    </source>
</evidence>
<accession>A0A6H3NRH0</accession>
<dbReference type="RefSeq" id="WP_135746618.1">
    <property type="nucleotide sequence ID" value="NZ_JAIZBI010000007.1"/>
</dbReference>
<evidence type="ECO:0000313" key="2">
    <source>
        <dbReference type="Proteomes" id="UP000297649"/>
    </source>
</evidence>
<gene>
    <name evidence="1" type="ORF">EHR08_11275</name>
</gene>
<sequence length="204" mass="24057">MMAKKYCILLLVSLFHCKESISIPESFKDDIQGTRHVDFHFDANNLPKLGVTMESDLDQMYPEGPTGRMTFIKPRRITINKTTFDYDRRVDYMYQKVEDLSKPPEIIQYRSAESLLLTIFLKKEVVVFYLINHKVKDVNDEWIPGKYNQRDITDENWISTDYKGAAIDGCLYWLQWPREARYQHIGNSFDGYTEEDCQKENGTK</sequence>
<dbReference type="AlphaFoldDB" id="A0A6H3NRH0"/>
<organism evidence="1 2">
    <name type="scientific">Leptospira bandrabouensis</name>
    <dbReference type="NCBI Taxonomy" id="2484903"/>
    <lineage>
        <taxon>Bacteria</taxon>
        <taxon>Pseudomonadati</taxon>
        <taxon>Spirochaetota</taxon>
        <taxon>Spirochaetia</taxon>
        <taxon>Leptospirales</taxon>
        <taxon>Leptospiraceae</taxon>
        <taxon>Leptospira</taxon>
    </lineage>
</organism>
<comment type="caution">
    <text evidence="1">The sequence shown here is derived from an EMBL/GenBank/DDBJ whole genome shotgun (WGS) entry which is preliminary data.</text>
</comment>
<protein>
    <submittedName>
        <fullName evidence="1">Uncharacterized protein</fullName>
    </submittedName>
</protein>
<dbReference type="Proteomes" id="UP000297649">
    <property type="component" value="Unassembled WGS sequence"/>
</dbReference>